<gene>
    <name evidence="2" type="ORF">SAMN05443661_11761</name>
</gene>
<dbReference type="Proteomes" id="UP000182829">
    <property type="component" value="Unassembled WGS sequence"/>
</dbReference>
<keyword evidence="2" id="KW-0830">Ubiquinone</keyword>
<dbReference type="SUPFAM" id="SSF53335">
    <property type="entry name" value="S-adenosyl-L-methionine-dependent methyltransferases"/>
    <property type="match status" value="1"/>
</dbReference>
<dbReference type="CDD" id="cd02440">
    <property type="entry name" value="AdoMet_MTases"/>
    <property type="match status" value="1"/>
</dbReference>
<protein>
    <submittedName>
        <fullName evidence="2">Ubiquinone/menaquinone biosynthesis C-methylase UbiE</fullName>
    </submittedName>
</protein>
<dbReference type="InterPro" id="IPR029063">
    <property type="entry name" value="SAM-dependent_MTases_sf"/>
</dbReference>
<evidence type="ECO:0000313" key="2">
    <source>
        <dbReference type="EMBL" id="SFJ20176.1"/>
    </source>
</evidence>
<name>A0A1I3PGN5_9EURY</name>
<dbReference type="InterPro" id="IPR041698">
    <property type="entry name" value="Methyltransf_25"/>
</dbReference>
<evidence type="ECO:0000259" key="1">
    <source>
        <dbReference type="Pfam" id="PF13649"/>
    </source>
</evidence>
<dbReference type="GO" id="GO:0032259">
    <property type="term" value="P:methylation"/>
    <property type="evidence" value="ECO:0007669"/>
    <property type="project" value="UniProtKB-KW"/>
</dbReference>
<evidence type="ECO:0000313" key="3">
    <source>
        <dbReference type="Proteomes" id="UP000182829"/>
    </source>
</evidence>
<dbReference type="EMBL" id="FORO01000017">
    <property type="protein sequence ID" value="SFJ20176.1"/>
    <property type="molecule type" value="Genomic_DNA"/>
</dbReference>
<dbReference type="Gene3D" id="3.40.50.150">
    <property type="entry name" value="Vaccinia Virus protein VP39"/>
    <property type="match status" value="1"/>
</dbReference>
<keyword evidence="2" id="KW-0808">Transferase</keyword>
<dbReference type="AlphaFoldDB" id="A0A1I3PGN5"/>
<sequence>MGVRDTDGRIVKTLDRSVPASPADRIIERTPVSFYCPAIVVAFSVKGQEWYQADDVAEEYDDKRFSKGGQLIDRREKEAVLDAIMPVEDRNVLEIACGTGRFTVMLAEQGADVVGLDISAAMLQQGRQKAQNADPEGRLEFLRGDAGRLPFPDDHFDTVIAMRFFHLADDPEAFLREMRRVSREQIVFDTFNRFSSRSVYNWALPMGSRLYSKSEVSELLAKTELTLVDVEDDFLAPYGLYRAIPNGLASPIRRIDTAVGGNRVTDHFASVSYWNTRLR</sequence>
<feature type="domain" description="Methyltransferase" evidence="1">
    <location>
        <begin position="92"/>
        <end position="183"/>
    </location>
</feature>
<dbReference type="Pfam" id="PF13649">
    <property type="entry name" value="Methyltransf_25"/>
    <property type="match status" value="1"/>
</dbReference>
<dbReference type="GO" id="GO:0008168">
    <property type="term" value="F:methyltransferase activity"/>
    <property type="evidence" value="ECO:0007669"/>
    <property type="project" value="UniProtKB-KW"/>
</dbReference>
<dbReference type="OMA" id="NWALPMG"/>
<organism evidence="2 3">
    <name type="scientific">Natronobacterium gregoryi</name>
    <dbReference type="NCBI Taxonomy" id="44930"/>
    <lineage>
        <taxon>Archaea</taxon>
        <taxon>Methanobacteriati</taxon>
        <taxon>Methanobacteriota</taxon>
        <taxon>Stenosarchaea group</taxon>
        <taxon>Halobacteria</taxon>
        <taxon>Halobacteriales</taxon>
        <taxon>Natrialbaceae</taxon>
        <taxon>Natronobacterium</taxon>
    </lineage>
</organism>
<keyword evidence="2" id="KW-0489">Methyltransferase</keyword>
<reference evidence="2 3" key="1">
    <citation type="submission" date="2016-10" db="EMBL/GenBank/DDBJ databases">
        <authorList>
            <person name="de Groot N.N."/>
        </authorList>
    </citation>
    <scope>NUCLEOTIDE SEQUENCE [LARGE SCALE GENOMIC DNA]</scope>
    <source>
        <strain evidence="2 3">SP2</strain>
    </source>
</reference>
<proteinExistence type="predicted"/>
<accession>A0A1I3PGN5</accession>
<dbReference type="PANTHER" id="PTHR43591">
    <property type="entry name" value="METHYLTRANSFERASE"/>
    <property type="match status" value="1"/>
</dbReference>